<reference evidence="2" key="1">
    <citation type="journal article" date="2014" name="Int. J. Syst. Evol. Microbiol.">
        <title>Complete genome sequence of Corynebacterium casei LMG S-19264T (=DSM 44701T), isolated from a smear-ripened cheese.</title>
        <authorList>
            <consortium name="US DOE Joint Genome Institute (JGI-PGF)"/>
            <person name="Walter F."/>
            <person name="Albersmeier A."/>
            <person name="Kalinowski J."/>
            <person name="Ruckert C."/>
        </authorList>
    </citation>
    <scope>NUCLEOTIDE SEQUENCE</scope>
    <source>
        <strain evidence="2">JCM 4956</strain>
    </source>
</reference>
<keyword evidence="3" id="KW-1185">Reference proteome</keyword>
<organism evidence="2 3">
    <name type="scientific">Streptomyces fructofermentans</name>
    <dbReference type="NCBI Taxonomy" id="152141"/>
    <lineage>
        <taxon>Bacteria</taxon>
        <taxon>Bacillati</taxon>
        <taxon>Actinomycetota</taxon>
        <taxon>Actinomycetes</taxon>
        <taxon>Kitasatosporales</taxon>
        <taxon>Streptomycetaceae</taxon>
        <taxon>Streptomyces</taxon>
    </lineage>
</organism>
<dbReference type="InterPro" id="IPR022128">
    <property type="entry name" value="FhaA_N"/>
</dbReference>
<evidence type="ECO:0000313" key="2">
    <source>
        <dbReference type="EMBL" id="GGX62642.1"/>
    </source>
</evidence>
<dbReference type="Gene3D" id="3.30.2320.60">
    <property type="entry name" value="FhaA, phosphopeptide-binding domain (DUF3662)"/>
    <property type="match status" value="1"/>
</dbReference>
<dbReference type="AlphaFoldDB" id="A0A918KHB1"/>
<reference evidence="2" key="2">
    <citation type="submission" date="2020-09" db="EMBL/GenBank/DDBJ databases">
        <authorList>
            <person name="Sun Q."/>
            <person name="Ohkuma M."/>
        </authorList>
    </citation>
    <scope>NUCLEOTIDE SEQUENCE</scope>
    <source>
        <strain evidence="2">JCM 4956</strain>
    </source>
</reference>
<gene>
    <name evidence="2" type="ORF">GCM10010515_32880</name>
</gene>
<dbReference type="EMBL" id="BMWD01000010">
    <property type="protein sequence ID" value="GGX62642.1"/>
    <property type="molecule type" value="Genomic_DNA"/>
</dbReference>
<protein>
    <recommendedName>
        <fullName evidence="1">FhaA N-terminal domain-containing protein</fullName>
    </recommendedName>
</protein>
<dbReference type="InterPro" id="IPR042287">
    <property type="entry name" value="FhaA_N_sf"/>
</dbReference>
<name>A0A918KHB1_9ACTN</name>
<accession>A0A918KHB1</accession>
<evidence type="ECO:0000313" key="3">
    <source>
        <dbReference type="Proteomes" id="UP000645555"/>
    </source>
</evidence>
<dbReference type="Pfam" id="PF12401">
    <property type="entry name" value="FhaA_N"/>
    <property type="match status" value="1"/>
</dbReference>
<comment type="caution">
    <text evidence="2">The sequence shown here is derived from an EMBL/GenBank/DDBJ whole genome shotgun (WGS) entry which is preliminary data.</text>
</comment>
<proteinExistence type="predicted"/>
<feature type="domain" description="FhaA N-terminal" evidence="1">
    <location>
        <begin position="8"/>
        <end position="108"/>
    </location>
</feature>
<dbReference type="Proteomes" id="UP000645555">
    <property type="component" value="Unassembled WGS sequence"/>
</dbReference>
<sequence length="119" mass="13638">MERWSDSLWGKLVPRGRKQAAVVAILRRECDSRALVLDRRRALVPNTFVIELPPEIRRRLTDDSALLAEHLARQVRRHAAEQGYTFAGPVAVRMASTDEPGIGRFRIRSRIVRAERLRG</sequence>
<evidence type="ECO:0000259" key="1">
    <source>
        <dbReference type="Pfam" id="PF12401"/>
    </source>
</evidence>